<evidence type="ECO:0000313" key="2">
    <source>
        <dbReference type="WBParaSite" id="PEQ_0001433801-mRNA-1"/>
    </source>
</evidence>
<name>A0A914S629_PAREQ</name>
<keyword evidence="1" id="KW-1185">Reference proteome</keyword>
<evidence type="ECO:0000313" key="1">
    <source>
        <dbReference type="Proteomes" id="UP000887564"/>
    </source>
</evidence>
<reference evidence="2" key="1">
    <citation type="submission" date="2022-11" db="UniProtKB">
        <authorList>
            <consortium name="WormBaseParasite"/>
        </authorList>
    </citation>
    <scope>IDENTIFICATION</scope>
</reference>
<organism evidence="1 2">
    <name type="scientific">Parascaris equorum</name>
    <name type="common">Equine roundworm</name>
    <dbReference type="NCBI Taxonomy" id="6256"/>
    <lineage>
        <taxon>Eukaryota</taxon>
        <taxon>Metazoa</taxon>
        <taxon>Ecdysozoa</taxon>
        <taxon>Nematoda</taxon>
        <taxon>Chromadorea</taxon>
        <taxon>Rhabditida</taxon>
        <taxon>Spirurina</taxon>
        <taxon>Ascaridomorpha</taxon>
        <taxon>Ascaridoidea</taxon>
        <taxon>Ascarididae</taxon>
        <taxon>Parascaris</taxon>
    </lineage>
</organism>
<dbReference type="AlphaFoldDB" id="A0A914S629"/>
<sequence length="44" mass="4646">MTVKEPVLGCQSLDSWACIFYSGPCAGLCGACPASVVSYRPSYK</sequence>
<dbReference type="WBParaSite" id="PEQ_0001433801-mRNA-1">
    <property type="protein sequence ID" value="PEQ_0001433801-mRNA-1"/>
    <property type="gene ID" value="PEQ_0001433801"/>
</dbReference>
<accession>A0A914S629</accession>
<protein>
    <submittedName>
        <fullName evidence="2">ShKT domain-containing protein</fullName>
    </submittedName>
</protein>
<proteinExistence type="predicted"/>
<dbReference type="Proteomes" id="UP000887564">
    <property type="component" value="Unplaced"/>
</dbReference>